<dbReference type="AlphaFoldDB" id="A0A5S3Z888"/>
<evidence type="ECO:0000313" key="2">
    <source>
        <dbReference type="Proteomes" id="UP000305874"/>
    </source>
</evidence>
<dbReference type="Proteomes" id="UP000305874">
    <property type="component" value="Unassembled WGS sequence"/>
</dbReference>
<comment type="caution">
    <text evidence="1">The sequence shown here is derived from an EMBL/GenBank/DDBJ whole genome shotgun (WGS) entry which is preliminary data.</text>
</comment>
<dbReference type="EMBL" id="PNCG01000003">
    <property type="protein sequence ID" value="TMP88090.1"/>
    <property type="molecule type" value="Genomic_DNA"/>
</dbReference>
<gene>
    <name evidence="1" type="ORF">CWC05_05515</name>
</gene>
<proteinExistence type="predicted"/>
<organism evidence="1 2">
    <name type="scientific">Pseudoalteromonas ruthenica</name>
    <dbReference type="NCBI Taxonomy" id="151081"/>
    <lineage>
        <taxon>Bacteria</taxon>
        <taxon>Pseudomonadati</taxon>
        <taxon>Pseudomonadota</taxon>
        <taxon>Gammaproteobacteria</taxon>
        <taxon>Alteromonadales</taxon>
        <taxon>Pseudoalteromonadaceae</taxon>
        <taxon>Pseudoalteromonas</taxon>
    </lineage>
</organism>
<protein>
    <submittedName>
        <fullName evidence="1">Uncharacterized protein</fullName>
    </submittedName>
</protein>
<reference evidence="1 2" key="1">
    <citation type="submission" date="2017-12" db="EMBL/GenBank/DDBJ databases">
        <authorList>
            <person name="Paulsen S."/>
            <person name="Gram L.K."/>
        </authorList>
    </citation>
    <scope>NUCLEOTIDE SEQUENCE [LARGE SCALE GENOMIC DNA]</scope>
    <source>
        <strain evidence="1 2">S2897</strain>
    </source>
</reference>
<accession>A0A5S3Z888</accession>
<sequence length="59" mass="6552">MQALSQLSYSPKQLEINCQTCGVHLVECGAHSMHPPKQSQHFLSNFLLTEAILAKTRKG</sequence>
<reference evidence="2" key="2">
    <citation type="submission" date="2019-06" db="EMBL/GenBank/DDBJ databases">
        <title>Co-occurence of chitin degradation, pigmentation and bioactivity in marine Pseudoalteromonas.</title>
        <authorList>
            <person name="Sonnenschein E.C."/>
            <person name="Bech P.K."/>
        </authorList>
    </citation>
    <scope>NUCLEOTIDE SEQUENCE [LARGE SCALE GENOMIC DNA]</scope>
    <source>
        <strain evidence="2">S2897</strain>
    </source>
</reference>
<evidence type="ECO:0000313" key="1">
    <source>
        <dbReference type="EMBL" id="TMP88090.1"/>
    </source>
</evidence>
<name>A0A5S3Z888_9GAMM</name>